<keyword evidence="1" id="KW-0812">Transmembrane</keyword>
<evidence type="ECO:0008006" key="4">
    <source>
        <dbReference type="Google" id="ProtNLM"/>
    </source>
</evidence>
<keyword evidence="3" id="KW-1185">Reference proteome</keyword>
<keyword evidence="1" id="KW-0472">Membrane</keyword>
<dbReference type="EMBL" id="KI660390">
    <property type="protein sequence ID" value="ETN74064.1"/>
    <property type="molecule type" value="Genomic_DNA"/>
</dbReference>
<feature type="transmembrane region" description="Helical" evidence="1">
    <location>
        <begin position="21"/>
        <end position="42"/>
    </location>
</feature>
<gene>
    <name evidence="2" type="ORF">NECAME_13223</name>
</gene>
<proteinExistence type="predicted"/>
<accession>W2SWC7</accession>
<sequence>MIARLKCGYEFTQKALQSLNVFYIYMVILSCVFLIQFIVAIVCLGNVSETSLEELVTTGWSRSDEAVKWDAQKAFGCCGLDYSDMLKRDCKKRNTSACFGPSQRGLSVVPNLEFACTKVVKRMLAASLTTLFTGKKCRMKNQLTPKNSLRSVMFSVIVFYLRPGKLR</sequence>
<dbReference type="STRING" id="51031.W2SWC7"/>
<name>W2SWC7_NECAM</name>
<dbReference type="PROSITE" id="PS51257">
    <property type="entry name" value="PROKAR_LIPOPROTEIN"/>
    <property type="match status" value="1"/>
</dbReference>
<evidence type="ECO:0000256" key="1">
    <source>
        <dbReference type="SAM" id="Phobius"/>
    </source>
</evidence>
<keyword evidence="1" id="KW-1133">Transmembrane helix</keyword>
<dbReference type="OrthoDB" id="5845060at2759"/>
<dbReference type="KEGG" id="nai:NECAME_13223"/>
<evidence type="ECO:0000313" key="3">
    <source>
        <dbReference type="Proteomes" id="UP000053676"/>
    </source>
</evidence>
<evidence type="ECO:0000313" key="2">
    <source>
        <dbReference type="EMBL" id="ETN74064.1"/>
    </source>
</evidence>
<reference evidence="3" key="1">
    <citation type="journal article" date="2014" name="Nat. Genet.">
        <title>Genome of the human hookworm Necator americanus.</title>
        <authorList>
            <person name="Tang Y.T."/>
            <person name="Gao X."/>
            <person name="Rosa B.A."/>
            <person name="Abubucker S."/>
            <person name="Hallsworth-Pepin K."/>
            <person name="Martin J."/>
            <person name="Tyagi R."/>
            <person name="Heizer E."/>
            <person name="Zhang X."/>
            <person name="Bhonagiri-Palsikar V."/>
            <person name="Minx P."/>
            <person name="Warren W.C."/>
            <person name="Wang Q."/>
            <person name="Zhan B."/>
            <person name="Hotez P.J."/>
            <person name="Sternberg P.W."/>
            <person name="Dougall A."/>
            <person name="Gaze S.T."/>
            <person name="Mulvenna J."/>
            <person name="Sotillo J."/>
            <person name="Ranganathan S."/>
            <person name="Rabelo E.M."/>
            <person name="Wilson R.K."/>
            <person name="Felgner P.L."/>
            <person name="Bethony J."/>
            <person name="Hawdon J.M."/>
            <person name="Gasser R.B."/>
            <person name="Loukas A."/>
            <person name="Mitreva M."/>
        </authorList>
    </citation>
    <scope>NUCLEOTIDE SEQUENCE [LARGE SCALE GENOMIC DNA]</scope>
</reference>
<organism evidence="2 3">
    <name type="scientific">Necator americanus</name>
    <name type="common">Human hookworm</name>
    <dbReference type="NCBI Taxonomy" id="51031"/>
    <lineage>
        <taxon>Eukaryota</taxon>
        <taxon>Metazoa</taxon>
        <taxon>Ecdysozoa</taxon>
        <taxon>Nematoda</taxon>
        <taxon>Chromadorea</taxon>
        <taxon>Rhabditida</taxon>
        <taxon>Rhabditina</taxon>
        <taxon>Rhabditomorpha</taxon>
        <taxon>Strongyloidea</taxon>
        <taxon>Ancylostomatidae</taxon>
        <taxon>Bunostominae</taxon>
        <taxon>Necator</taxon>
    </lineage>
</organism>
<dbReference type="Proteomes" id="UP000053676">
    <property type="component" value="Unassembled WGS sequence"/>
</dbReference>
<protein>
    <recommendedName>
        <fullName evidence="4">Tetraspanin family protein</fullName>
    </recommendedName>
</protein>
<dbReference type="AlphaFoldDB" id="W2SWC7"/>